<proteinExistence type="predicted"/>
<dbReference type="RefSeq" id="WP_091054457.1">
    <property type="nucleotide sequence ID" value="NZ_FNGF01000011.1"/>
</dbReference>
<accession>A0A1G9N6R3</accession>
<dbReference type="Pfam" id="PF03707">
    <property type="entry name" value="MHYT"/>
    <property type="match status" value="2"/>
</dbReference>
<dbReference type="Proteomes" id="UP000198662">
    <property type="component" value="Unassembled WGS sequence"/>
</dbReference>
<keyword evidence="1" id="KW-0812">Transmembrane</keyword>
<feature type="transmembrane region" description="Helical" evidence="1">
    <location>
        <begin position="12"/>
        <end position="31"/>
    </location>
</feature>
<protein>
    <submittedName>
        <fullName evidence="3">MHYT domain-containing protein, NO-binding membrane sensor</fullName>
    </submittedName>
</protein>
<keyword evidence="1" id="KW-1133">Transmembrane helix</keyword>
<evidence type="ECO:0000313" key="4">
    <source>
        <dbReference type="Proteomes" id="UP000198662"/>
    </source>
</evidence>
<name>A0A1G9N6R3_9ACTN</name>
<evidence type="ECO:0000313" key="3">
    <source>
        <dbReference type="EMBL" id="SDL82073.1"/>
    </source>
</evidence>
<feature type="transmembrane region" description="Helical" evidence="1">
    <location>
        <begin position="81"/>
        <end position="102"/>
    </location>
</feature>
<reference evidence="4" key="1">
    <citation type="submission" date="2016-10" db="EMBL/GenBank/DDBJ databases">
        <authorList>
            <person name="Varghese N."/>
            <person name="Submissions S."/>
        </authorList>
    </citation>
    <scope>NUCLEOTIDE SEQUENCE [LARGE SCALE GENOMIC DNA]</scope>
    <source>
        <strain evidence="4">CGMCC 4.3147</strain>
    </source>
</reference>
<feature type="transmembrane region" description="Helical" evidence="1">
    <location>
        <begin position="43"/>
        <end position="69"/>
    </location>
</feature>
<sequence>MIEHFSHGYTTLPVAFLVSMTGSALGLLLARHARRHDRPARRALWLLVAAFAIGGTGIWVMHFVAMLGFTVRDVRILYDPWTTALSALIAVAVVACGLFAIGLGRYSPLRLAAAGTLTGIGVAAMHYTGKAAVSAELEFGYRIGYVVASVAVAIGAATTALWLSWRLQRAASMWLAAAVMAVAVNLMHYTGMLGVRTTGTAAEAPHGVDAVDLVFPMAILTAIVLLFLVFTVVMVPTDEELRADEHLTTLQRRTTDRPVAGRKPPRY</sequence>
<feature type="transmembrane region" description="Helical" evidence="1">
    <location>
        <begin position="109"/>
        <end position="127"/>
    </location>
</feature>
<organism evidence="3 4">
    <name type="scientific">Glycomyces sambucus</name>
    <dbReference type="NCBI Taxonomy" id="380244"/>
    <lineage>
        <taxon>Bacteria</taxon>
        <taxon>Bacillati</taxon>
        <taxon>Actinomycetota</taxon>
        <taxon>Actinomycetes</taxon>
        <taxon>Glycomycetales</taxon>
        <taxon>Glycomycetaceae</taxon>
        <taxon>Glycomyces</taxon>
    </lineage>
</organism>
<feature type="domain" description="MHYT" evidence="2">
    <location>
        <begin position="7"/>
        <end position="198"/>
    </location>
</feature>
<dbReference type="AlphaFoldDB" id="A0A1G9N6R3"/>
<dbReference type="InterPro" id="IPR005330">
    <property type="entry name" value="MHYT_dom"/>
</dbReference>
<dbReference type="PANTHER" id="PTHR35152">
    <property type="entry name" value="DOMAIN SIGNALLING PROTEIN, PUTATIVE (AFU_ORTHOLOGUE AFUA_5G11310)-RELATED"/>
    <property type="match status" value="1"/>
</dbReference>
<dbReference type="PANTHER" id="PTHR35152:SF1">
    <property type="entry name" value="DOMAIN SIGNALLING PROTEIN, PUTATIVE (AFU_ORTHOLOGUE AFUA_5G11310)-RELATED"/>
    <property type="match status" value="1"/>
</dbReference>
<dbReference type="PROSITE" id="PS50924">
    <property type="entry name" value="MHYT"/>
    <property type="match status" value="1"/>
</dbReference>
<feature type="transmembrane region" description="Helical" evidence="1">
    <location>
        <begin position="139"/>
        <end position="162"/>
    </location>
</feature>
<dbReference type="STRING" id="380244.SAMN05216298_0145"/>
<keyword evidence="1" id="KW-0472">Membrane</keyword>
<dbReference type="EMBL" id="FNGF01000011">
    <property type="protein sequence ID" value="SDL82073.1"/>
    <property type="molecule type" value="Genomic_DNA"/>
</dbReference>
<evidence type="ECO:0000256" key="1">
    <source>
        <dbReference type="PROSITE-ProRule" id="PRU00244"/>
    </source>
</evidence>
<evidence type="ECO:0000259" key="2">
    <source>
        <dbReference type="PROSITE" id="PS50924"/>
    </source>
</evidence>
<gene>
    <name evidence="3" type="ORF">SAMN05216298_0145</name>
</gene>
<keyword evidence="4" id="KW-1185">Reference proteome</keyword>
<dbReference type="GO" id="GO:0016020">
    <property type="term" value="C:membrane"/>
    <property type="evidence" value="ECO:0007669"/>
    <property type="project" value="UniProtKB-UniRule"/>
</dbReference>
<dbReference type="OrthoDB" id="3763366at2"/>
<feature type="transmembrane region" description="Helical" evidence="1">
    <location>
        <begin position="174"/>
        <end position="193"/>
    </location>
</feature>
<feature type="transmembrane region" description="Helical" evidence="1">
    <location>
        <begin position="213"/>
        <end position="235"/>
    </location>
</feature>